<comment type="similarity">
    <text evidence="2">Belongs to the SscA family.</text>
</comment>
<accession>D5E0B4</accession>
<dbReference type="AlphaFoldDB" id="D5E0B4"/>
<evidence type="ECO:0000256" key="1">
    <source>
        <dbReference type="ARBA" id="ARBA00004167"/>
    </source>
</evidence>
<feature type="transmembrane region" description="Helical" evidence="6">
    <location>
        <begin position="26"/>
        <end position="45"/>
    </location>
</feature>
<dbReference type="KEGG" id="bmq:BMQ_1344"/>
<dbReference type="STRING" id="545693.BMQ_1344"/>
<keyword evidence="4 6" id="KW-1133">Transmembrane helix</keyword>
<keyword evidence="8" id="KW-1185">Reference proteome</keyword>
<reference evidence="7 8" key="1">
    <citation type="journal article" date="2011" name="J. Bacteriol.">
        <title>Genome sequences of the biotechnologically important Bacillus megaterium strains QM B1551 and DSM319.</title>
        <authorList>
            <person name="Eppinger M."/>
            <person name="Bunk B."/>
            <person name="Johns M.A."/>
            <person name="Edirisinghe J.N."/>
            <person name="Kutumbaka K.K."/>
            <person name="Koenig S.S."/>
            <person name="Huot Creasy H."/>
            <person name="Rosovitz M.J."/>
            <person name="Riley D.R."/>
            <person name="Daugherty S."/>
            <person name="Martin M."/>
            <person name="Elbourne L.D."/>
            <person name="Paulsen I."/>
            <person name="Biedendieck R."/>
            <person name="Braun C."/>
            <person name="Grayburn S."/>
            <person name="Dhingra S."/>
            <person name="Lukyanchuk V."/>
            <person name="Ball B."/>
            <person name="Ul-Qamar R."/>
            <person name="Seibel J."/>
            <person name="Bremer E."/>
            <person name="Jahn D."/>
            <person name="Ravel J."/>
            <person name="Vary P.S."/>
        </authorList>
    </citation>
    <scope>NUCLEOTIDE SEQUENCE [LARGE SCALE GENOMIC DNA]</scope>
    <source>
        <strain evidence="8">ATCC 12872 / QMB1551</strain>
    </source>
</reference>
<keyword evidence="3 6" id="KW-0812">Transmembrane</keyword>
<evidence type="ECO:0000256" key="3">
    <source>
        <dbReference type="ARBA" id="ARBA00022692"/>
    </source>
</evidence>
<dbReference type="Proteomes" id="UP000000935">
    <property type="component" value="Chromosome"/>
</dbReference>
<sequence>MGLITTGGYIMLGYGGYGYGGSNKGFVLLIVLFILLVIIGCSCGGW</sequence>
<evidence type="ECO:0000313" key="7">
    <source>
        <dbReference type="EMBL" id="ADE68377.1"/>
    </source>
</evidence>
<dbReference type="Pfam" id="PF09680">
    <property type="entry name" value="YjcZ_2"/>
    <property type="match status" value="1"/>
</dbReference>
<proteinExistence type="inferred from homology"/>
<evidence type="ECO:0000256" key="2">
    <source>
        <dbReference type="ARBA" id="ARBA00010221"/>
    </source>
</evidence>
<dbReference type="HOGENOM" id="CLU_198061_1_1_9"/>
<evidence type="ECO:0000256" key="5">
    <source>
        <dbReference type="ARBA" id="ARBA00023136"/>
    </source>
</evidence>
<dbReference type="InterPro" id="IPR010070">
    <property type="entry name" value="YjcZ-like"/>
</dbReference>
<organism evidence="7 8">
    <name type="scientific">Priestia megaterium (strain ATCC 12872 / QMB1551)</name>
    <name type="common">Bacillus megaterium</name>
    <dbReference type="NCBI Taxonomy" id="545693"/>
    <lineage>
        <taxon>Bacteria</taxon>
        <taxon>Bacillati</taxon>
        <taxon>Bacillota</taxon>
        <taxon>Bacilli</taxon>
        <taxon>Bacillales</taxon>
        <taxon>Bacillaceae</taxon>
        <taxon>Priestia</taxon>
    </lineage>
</organism>
<comment type="subcellular location">
    <subcellularLocation>
        <location evidence="1">Membrane</location>
        <topology evidence="1">Single-pass membrane protein</topology>
    </subcellularLocation>
</comment>
<name>D5E0B4_PRIM1</name>
<evidence type="ECO:0000313" key="8">
    <source>
        <dbReference type="Proteomes" id="UP000000935"/>
    </source>
</evidence>
<dbReference type="NCBIfam" id="TIGR01732">
    <property type="entry name" value="tiny_TM_bacill"/>
    <property type="match status" value="1"/>
</dbReference>
<dbReference type="EMBL" id="CP001983">
    <property type="protein sequence ID" value="ADE68377.1"/>
    <property type="molecule type" value="Genomic_DNA"/>
</dbReference>
<protein>
    <recommendedName>
        <fullName evidence="9">Sporulation protein YjcZ</fullName>
    </recommendedName>
</protein>
<evidence type="ECO:0008006" key="9">
    <source>
        <dbReference type="Google" id="ProtNLM"/>
    </source>
</evidence>
<evidence type="ECO:0000256" key="4">
    <source>
        <dbReference type="ARBA" id="ARBA00022989"/>
    </source>
</evidence>
<dbReference type="GO" id="GO:0016020">
    <property type="term" value="C:membrane"/>
    <property type="evidence" value="ECO:0007669"/>
    <property type="project" value="UniProtKB-SubCell"/>
</dbReference>
<keyword evidence="5 6" id="KW-0472">Membrane</keyword>
<gene>
    <name evidence="7" type="ordered locus">BMQ_1344</name>
</gene>
<evidence type="ECO:0000256" key="6">
    <source>
        <dbReference type="SAM" id="Phobius"/>
    </source>
</evidence>